<evidence type="ECO:0000313" key="6">
    <source>
        <dbReference type="Proteomes" id="UP000255295"/>
    </source>
</evidence>
<proteinExistence type="predicted"/>
<dbReference type="Proteomes" id="UP000238825">
    <property type="component" value="Chromosome"/>
</dbReference>
<dbReference type="SUPFAM" id="SSF56601">
    <property type="entry name" value="beta-lactamase/transpeptidase-like"/>
    <property type="match status" value="1"/>
</dbReference>
<keyword evidence="4" id="KW-0378">Hydrolase</keyword>
<reference evidence="3 5" key="1">
    <citation type="submission" date="2017-03" db="EMBL/GenBank/DDBJ databases">
        <title>The whole genome sequencing and assembly of Lysinibacillus sphaericus DSM 28T strain.</title>
        <authorList>
            <person name="Lee Y.-J."/>
            <person name="Yi H."/>
            <person name="Bahn Y.-S."/>
            <person name="Kim J.F."/>
            <person name="Lee D.-W."/>
        </authorList>
    </citation>
    <scope>NUCLEOTIDE SEQUENCE [LARGE SCALE GENOMIC DNA]</scope>
    <source>
        <strain evidence="3 5">DSM 28</strain>
    </source>
</reference>
<dbReference type="EMBL" id="UFSZ01000001">
    <property type="protein sequence ID" value="SUV19937.1"/>
    <property type="molecule type" value="Genomic_DNA"/>
</dbReference>
<protein>
    <submittedName>
        <fullName evidence="4">N-acetylmuramyl-L-alanine amidase</fullName>
        <ecNumber evidence="4">3.1.1.-</ecNumber>
    </submittedName>
</protein>
<sequence>MYKQQSAIGKIIVIFLLILFTVNGVVFATSDPVMDKDKTLDISAIDAFMTKEIDRLHIPGASLAIVKEHQVEYLQGFGVSKPDGTKMTPQTPIVIGSVSKSFTALAIMQLVEQGKLHLDDTVSSILPTFQLANKEEAKKITILHLLNHTSGLSTYDGQVAISDGDQTLQEHVKTLATIKLASPVGSQYEYSNLNYNLLGAVIEEVTNTSYKEYVEEHIFKPLAMHNSYADPKDDRNNTSATGYQTVFGFKMPTKQLIHRGTVSSGYLLSSAEDMANYMIAQLNNGHFNGKNILSPNAMNKLHHPFAFIGDSTYYAMGWEVKNAIISHNGWTENTYSKVLLDKEYGISLQINAMDYFNLNEYDAIVNGLHQLVHQEQPSLSNSKPFLKYILFDLLLAIIIALIVRSIYRLFNRKKPKVTTFQLAFQWFSLPVFNLLLPSFVLIAFPQLFGPLSTVTLFAPGIGHLLFIIPVSLLIIGLITLVQYLLKKPIFASRLPGNN</sequence>
<dbReference type="PANTHER" id="PTHR46825">
    <property type="entry name" value="D-ALANYL-D-ALANINE-CARBOXYPEPTIDASE/ENDOPEPTIDASE AMPH"/>
    <property type="match status" value="1"/>
</dbReference>
<evidence type="ECO:0000313" key="4">
    <source>
        <dbReference type="EMBL" id="SUV19937.1"/>
    </source>
</evidence>
<dbReference type="Pfam" id="PF00144">
    <property type="entry name" value="Beta-lactamase"/>
    <property type="match status" value="1"/>
</dbReference>
<evidence type="ECO:0000313" key="3">
    <source>
        <dbReference type="EMBL" id="AVK94907.1"/>
    </source>
</evidence>
<accession>A0A2S0JUT8</accession>
<feature type="transmembrane region" description="Helical" evidence="1">
    <location>
        <begin position="464"/>
        <end position="485"/>
    </location>
</feature>
<dbReference type="InterPro" id="IPR012338">
    <property type="entry name" value="Beta-lactam/transpept-like"/>
</dbReference>
<reference evidence="4 6" key="2">
    <citation type="submission" date="2018-06" db="EMBL/GenBank/DDBJ databases">
        <authorList>
            <consortium name="Pathogen Informatics"/>
            <person name="Doyle S."/>
        </authorList>
    </citation>
    <scope>NUCLEOTIDE SEQUENCE [LARGE SCALE GENOMIC DNA]</scope>
    <source>
        <strain evidence="4 6">NCTC10338</strain>
    </source>
</reference>
<gene>
    <name evidence="4" type="primary">estB_2</name>
    <name evidence="3" type="ORF">LS41612_00650</name>
    <name evidence="4" type="ORF">NCTC10338_04677</name>
</gene>
<dbReference type="RefSeq" id="WP_024364303.1">
    <property type="nucleotide sequence ID" value="NZ_BJNS01000035.1"/>
</dbReference>
<dbReference type="Gene3D" id="3.40.710.10">
    <property type="entry name" value="DD-peptidase/beta-lactamase superfamily"/>
    <property type="match status" value="1"/>
</dbReference>
<keyword evidence="1" id="KW-0812">Transmembrane</keyword>
<evidence type="ECO:0000256" key="1">
    <source>
        <dbReference type="SAM" id="Phobius"/>
    </source>
</evidence>
<dbReference type="GeneID" id="48274687"/>
<dbReference type="Proteomes" id="UP000255295">
    <property type="component" value="Unassembled WGS sequence"/>
</dbReference>
<dbReference type="InterPro" id="IPR050491">
    <property type="entry name" value="AmpC-like"/>
</dbReference>
<dbReference type="AlphaFoldDB" id="A0A2S0JUT8"/>
<dbReference type="EMBL" id="CP019980">
    <property type="protein sequence ID" value="AVK94907.1"/>
    <property type="molecule type" value="Genomic_DNA"/>
</dbReference>
<name>A0A2S0JUT8_LYSSH</name>
<keyword evidence="1" id="KW-0472">Membrane</keyword>
<dbReference type="EC" id="3.1.1.-" evidence="4"/>
<dbReference type="PANTHER" id="PTHR46825:SF9">
    <property type="entry name" value="BETA-LACTAMASE-RELATED DOMAIN-CONTAINING PROTEIN"/>
    <property type="match status" value="1"/>
</dbReference>
<feature type="transmembrane region" description="Helical" evidence="1">
    <location>
        <begin position="422"/>
        <end position="444"/>
    </location>
</feature>
<organism evidence="3 5">
    <name type="scientific">Lysinibacillus sphaericus</name>
    <name type="common">Bacillus sphaericus</name>
    <dbReference type="NCBI Taxonomy" id="1421"/>
    <lineage>
        <taxon>Bacteria</taxon>
        <taxon>Bacillati</taxon>
        <taxon>Bacillota</taxon>
        <taxon>Bacilli</taxon>
        <taxon>Bacillales</taxon>
        <taxon>Bacillaceae</taxon>
        <taxon>Lysinibacillus</taxon>
    </lineage>
</organism>
<evidence type="ECO:0000313" key="5">
    <source>
        <dbReference type="Proteomes" id="UP000238825"/>
    </source>
</evidence>
<evidence type="ECO:0000259" key="2">
    <source>
        <dbReference type="Pfam" id="PF00144"/>
    </source>
</evidence>
<feature type="domain" description="Beta-lactamase-related" evidence="2">
    <location>
        <begin position="46"/>
        <end position="350"/>
    </location>
</feature>
<keyword evidence="1" id="KW-1133">Transmembrane helix</keyword>
<dbReference type="InterPro" id="IPR001466">
    <property type="entry name" value="Beta-lactam-related"/>
</dbReference>
<feature type="transmembrane region" description="Helical" evidence="1">
    <location>
        <begin position="388"/>
        <end position="410"/>
    </location>
</feature>
<dbReference type="GO" id="GO:0016787">
    <property type="term" value="F:hydrolase activity"/>
    <property type="evidence" value="ECO:0007669"/>
    <property type="project" value="UniProtKB-KW"/>
</dbReference>